<dbReference type="Gene3D" id="1.25.40.10">
    <property type="entry name" value="Tetratricopeptide repeat domain"/>
    <property type="match status" value="1"/>
</dbReference>
<feature type="repeat" description="TPR" evidence="1">
    <location>
        <begin position="120"/>
        <end position="153"/>
    </location>
</feature>
<dbReference type="GO" id="GO:0097363">
    <property type="term" value="F:protein O-acetylglucosaminyltransferase activity"/>
    <property type="evidence" value="ECO:0007669"/>
    <property type="project" value="TreeGrafter"/>
</dbReference>
<gene>
    <name evidence="2" type="ORF">IQ235_02775</name>
</gene>
<dbReference type="Proteomes" id="UP000621799">
    <property type="component" value="Unassembled WGS sequence"/>
</dbReference>
<dbReference type="PROSITE" id="PS50005">
    <property type="entry name" value="TPR"/>
    <property type="match status" value="3"/>
</dbReference>
<evidence type="ECO:0000313" key="3">
    <source>
        <dbReference type="Proteomes" id="UP000621799"/>
    </source>
</evidence>
<dbReference type="PANTHER" id="PTHR44366">
    <property type="entry name" value="UDP-N-ACETYLGLUCOSAMINE--PEPTIDE N-ACETYLGLUCOSAMINYLTRANSFERASE 110 KDA SUBUNIT"/>
    <property type="match status" value="1"/>
</dbReference>
<comment type="caution">
    <text evidence="2">The sequence shown here is derived from an EMBL/GenBank/DDBJ whole genome shotgun (WGS) entry which is preliminary data.</text>
</comment>
<proteinExistence type="predicted"/>
<protein>
    <submittedName>
        <fullName evidence="2">Tetratricopeptide repeat protein</fullName>
    </submittedName>
</protein>
<dbReference type="Pfam" id="PF13432">
    <property type="entry name" value="TPR_16"/>
    <property type="match status" value="1"/>
</dbReference>
<accession>A0A928VX12</accession>
<dbReference type="Pfam" id="PF13174">
    <property type="entry name" value="TPR_6"/>
    <property type="match status" value="1"/>
</dbReference>
<keyword evidence="1" id="KW-0802">TPR repeat</keyword>
<reference evidence="2" key="1">
    <citation type="submission" date="2020-10" db="EMBL/GenBank/DDBJ databases">
        <authorList>
            <person name="Castelo-Branco R."/>
            <person name="Eusebio N."/>
            <person name="Adriana R."/>
            <person name="Vieira A."/>
            <person name="Brugerolle De Fraissinette N."/>
            <person name="Rezende De Castro R."/>
            <person name="Schneider M.P."/>
            <person name="Vasconcelos V."/>
            <person name="Leao P.N."/>
        </authorList>
    </citation>
    <scope>NUCLEOTIDE SEQUENCE</scope>
    <source>
        <strain evidence="2">LEGE 11467</strain>
    </source>
</reference>
<dbReference type="InterPro" id="IPR037919">
    <property type="entry name" value="OGT"/>
</dbReference>
<dbReference type="InterPro" id="IPR019734">
    <property type="entry name" value="TPR_rpt"/>
</dbReference>
<evidence type="ECO:0000313" key="2">
    <source>
        <dbReference type="EMBL" id="MBE9039718.1"/>
    </source>
</evidence>
<feature type="repeat" description="TPR" evidence="1">
    <location>
        <begin position="154"/>
        <end position="187"/>
    </location>
</feature>
<keyword evidence="3" id="KW-1185">Reference proteome</keyword>
<evidence type="ECO:0000256" key="1">
    <source>
        <dbReference type="PROSITE-ProRule" id="PRU00339"/>
    </source>
</evidence>
<dbReference type="PANTHER" id="PTHR44366:SF1">
    <property type="entry name" value="UDP-N-ACETYLGLUCOSAMINE--PEPTIDE N-ACETYLGLUCOSAMINYLTRANSFERASE 110 KDA SUBUNIT"/>
    <property type="match status" value="1"/>
</dbReference>
<dbReference type="RefSeq" id="WP_264319980.1">
    <property type="nucleotide sequence ID" value="NZ_JADEXN010000027.1"/>
</dbReference>
<dbReference type="GO" id="GO:0006493">
    <property type="term" value="P:protein O-linked glycosylation"/>
    <property type="evidence" value="ECO:0007669"/>
    <property type="project" value="InterPro"/>
</dbReference>
<dbReference type="SMART" id="SM00028">
    <property type="entry name" value="TPR"/>
    <property type="match status" value="5"/>
</dbReference>
<name>A0A928VX12_9CYAN</name>
<feature type="repeat" description="TPR" evidence="1">
    <location>
        <begin position="86"/>
        <end position="119"/>
    </location>
</feature>
<dbReference type="InterPro" id="IPR011990">
    <property type="entry name" value="TPR-like_helical_dom_sf"/>
</dbReference>
<dbReference type="SUPFAM" id="SSF48452">
    <property type="entry name" value="TPR-like"/>
    <property type="match status" value="1"/>
</dbReference>
<dbReference type="EMBL" id="JADEXN010000027">
    <property type="protein sequence ID" value="MBE9039718.1"/>
    <property type="molecule type" value="Genomic_DNA"/>
</dbReference>
<organism evidence="2 3">
    <name type="scientific">Zarconia navalis LEGE 11467</name>
    <dbReference type="NCBI Taxonomy" id="1828826"/>
    <lineage>
        <taxon>Bacteria</taxon>
        <taxon>Bacillati</taxon>
        <taxon>Cyanobacteriota</taxon>
        <taxon>Cyanophyceae</taxon>
        <taxon>Oscillatoriophycideae</taxon>
        <taxon>Oscillatoriales</taxon>
        <taxon>Oscillatoriales incertae sedis</taxon>
        <taxon>Zarconia</taxon>
        <taxon>Zarconia navalis</taxon>
    </lineage>
</organism>
<dbReference type="Pfam" id="PF13181">
    <property type="entry name" value="TPR_8"/>
    <property type="match status" value="1"/>
</dbReference>
<dbReference type="AlphaFoldDB" id="A0A928VX12"/>
<sequence length="230" mass="25911">MNPKIKDAPMPLENREKLDLLNPGIQQGQKTIVPIEPKIEANPVRISSSLSSDQMLQQAQTQCQEGNFKAAIGLCKQVIQMKPKAWSAYEISGEALIGLGNLEEADRHYQKAIVLQPKLAKSYLNVGNWYFDRQQWQQAGTIYQRIVRIAPKFSRGHDRLGDIWVVKGNLEQGIKCYRTALNFEPSIWEIHHKIGDILQAQGKLKEAADAYCKATQVAEDRLNSGTRSKA</sequence>